<dbReference type="EMBL" id="JALDYZ010000001">
    <property type="protein sequence ID" value="MDI7920597.1"/>
    <property type="molecule type" value="Genomic_DNA"/>
</dbReference>
<keyword evidence="1" id="KW-0732">Signal</keyword>
<keyword evidence="3" id="KW-1185">Reference proteome</keyword>
<protein>
    <recommendedName>
        <fullName evidence="4">Alkaline proteinase inhibitor/ Outer membrane lipoprotein Omp19 domain-containing protein</fullName>
    </recommendedName>
</protein>
<dbReference type="RefSeq" id="WP_311784787.1">
    <property type="nucleotide sequence ID" value="NZ_JALDYY010000001.1"/>
</dbReference>
<proteinExistence type="predicted"/>
<evidence type="ECO:0000256" key="1">
    <source>
        <dbReference type="SAM" id="SignalP"/>
    </source>
</evidence>
<name>A0AAE3Q7I6_9HYPH</name>
<organism evidence="2 3">
    <name type="scientific">Ferirhizobium litorale</name>
    <dbReference type="NCBI Taxonomy" id="2927786"/>
    <lineage>
        <taxon>Bacteria</taxon>
        <taxon>Pseudomonadati</taxon>
        <taxon>Pseudomonadota</taxon>
        <taxon>Alphaproteobacteria</taxon>
        <taxon>Hyphomicrobiales</taxon>
        <taxon>Rhizobiaceae</taxon>
        <taxon>Ferirhizobium</taxon>
    </lineage>
</organism>
<feature type="signal peptide" evidence="1">
    <location>
        <begin position="1"/>
        <end position="21"/>
    </location>
</feature>
<sequence length="135" mass="14021">MKIYLLAAAAGLTGLVAWNLAATAKTDIDPVASGSIHRNTAKQPFTVANISAHSTCVVERGAAVTGRSHLFSAPKECDKVWPGLPAVRTWTQNEDGTVILSDAGGEAVLTVAEGDGVSYEVLEPAGLAMTFKAVR</sequence>
<evidence type="ECO:0008006" key="4">
    <source>
        <dbReference type="Google" id="ProtNLM"/>
    </source>
</evidence>
<gene>
    <name evidence="2" type="ORF">MRS75_00705</name>
</gene>
<accession>A0AAE3Q7I6</accession>
<dbReference type="Gene3D" id="2.40.128.10">
    <property type="match status" value="1"/>
</dbReference>
<evidence type="ECO:0000313" key="2">
    <source>
        <dbReference type="EMBL" id="MDI7920597.1"/>
    </source>
</evidence>
<comment type="caution">
    <text evidence="2">The sequence shown here is derived from an EMBL/GenBank/DDBJ whole genome shotgun (WGS) entry which is preliminary data.</text>
</comment>
<feature type="chain" id="PRO_5042273209" description="Alkaline proteinase inhibitor/ Outer membrane lipoprotein Omp19 domain-containing protein" evidence="1">
    <location>
        <begin position="22"/>
        <end position="135"/>
    </location>
</feature>
<dbReference type="AlphaFoldDB" id="A0AAE3Q7I6"/>
<reference evidence="2" key="1">
    <citation type="submission" date="2022-03" db="EMBL/GenBank/DDBJ databases">
        <title>Fererhizobium litorale gen. nov., sp. nov., isolated from sandy sediments of the Sea of Japan seashore.</title>
        <authorList>
            <person name="Romanenko L."/>
            <person name="Kurilenko V."/>
            <person name="Otstavnykh N."/>
            <person name="Svetashev V."/>
            <person name="Tekutyeva L."/>
            <person name="Isaeva M."/>
            <person name="Mikhailov V."/>
        </authorList>
    </citation>
    <scope>NUCLEOTIDE SEQUENCE</scope>
    <source>
        <strain evidence="2">KMM 9576</strain>
    </source>
</reference>
<evidence type="ECO:0000313" key="3">
    <source>
        <dbReference type="Proteomes" id="UP001161580"/>
    </source>
</evidence>
<dbReference type="Proteomes" id="UP001161580">
    <property type="component" value="Unassembled WGS sequence"/>
</dbReference>